<feature type="chain" id="PRO_5044865343" description="ShKT domain-containing protein" evidence="2">
    <location>
        <begin position="22"/>
        <end position="97"/>
    </location>
</feature>
<proteinExistence type="predicted"/>
<accession>A0ABD6EPU1</accession>
<feature type="domain" description="ShKT" evidence="3">
    <location>
        <begin position="24"/>
        <end position="59"/>
    </location>
</feature>
<dbReference type="PROSITE" id="PS51670">
    <property type="entry name" value="SHKT"/>
    <property type="match status" value="1"/>
</dbReference>
<dbReference type="Proteomes" id="UP001608902">
    <property type="component" value="Unassembled WGS sequence"/>
</dbReference>
<evidence type="ECO:0000256" key="2">
    <source>
        <dbReference type="SAM" id="SignalP"/>
    </source>
</evidence>
<name>A0ABD6EPU1_9BILA</name>
<keyword evidence="5" id="KW-1185">Reference proteome</keyword>
<feature type="signal peptide" evidence="2">
    <location>
        <begin position="1"/>
        <end position="21"/>
    </location>
</feature>
<dbReference type="EMBL" id="JBGFUD010008273">
    <property type="protein sequence ID" value="MFH4981989.1"/>
    <property type="molecule type" value="Genomic_DNA"/>
</dbReference>
<dbReference type="SMART" id="SM00254">
    <property type="entry name" value="ShKT"/>
    <property type="match status" value="1"/>
</dbReference>
<evidence type="ECO:0000313" key="5">
    <source>
        <dbReference type="Proteomes" id="UP001608902"/>
    </source>
</evidence>
<gene>
    <name evidence="4" type="ORF">AB6A40_008698</name>
</gene>
<comment type="caution">
    <text evidence="4">The sequence shown here is derived from an EMBL/GenBank/DDBJ whole genome shotgun (WGS) entry which is preliminary data.</text>
</comment>
<evidence type="ECO:0000256" key="1">
    <source>
        <dbReference type="PROSITE-ProRule" id="PRU01005"/>
    </source>
</evidence>
<dbReference type="Pfam" id="PF01549">
    <property type="entry name" value="ShK"/>
    <property type="match status" value="1"/>
</dbReference>
<protein>
    <recommendedName>
        <fullName evidence="3">ShKT domain-containing protein</fullName>
    </recommendedName>
</protein>
<sequence length="97" mass="11096">MSSIRIACLLSFIVLLVPLRGEECVDFDLNCRDWVNTNERLCNSVEYITARCRKSCHLCGGPLLSNVEGSGGRYNMERDDFDSVEYSIHNRCMKPCR</sequence>
<evidence type="ECO:0000259" key="3">
    <source>
        <dbReference type="PROSITE" id="PS51670"/>
    </source>
</evidence>
<dbReference type="InterPro" id="IPR003582">
    <property type="entry name" value="ShKT_dom"/>
</dbReference>
<reference evidence="4 5" key="1">
    <citation type="submission" date="2024-08" db="EMBL/GenBank/DDBJ databases">
        <title>Gnathostoma spinigerum genome.</title>
        <authorList>
            <person name="Gonzalez-Bertolin B."/>
            <person name="Monzon S."/>
            <person name="Zaballos A."/>
            <person name="Jimenez P."/>
            <person name="Dekumyoy P."/>
            <person name="Varona S."/>
            <person name="Cuesta I."/>
            <person name="Sumanam S."/>
            <person name="Adisakwattana P."/>
            <person name="Gasser R.B."/>
            <person name="Hernandez-Gonzalez A."/>
            <person name="Young N.D."/>
            <person name="Perteguer M.J."/>
        </authorList>
    </citation>
    <scope>NUCLEOTIDE SEQUENCE [LARGE SCALE GENOMIC DNA]</scope>
    <source>
        <strain evidence="4">AL3</strain>
        <tissue evidence="4">Liver</tissue>
    </source>
</reference>
<keyword evidence="2" id="KW-0732">Signal</keyword>
<evidence type="ECO:0000313" key="4">
    <source>
        <dbReference type="EMBL" id="MFH4981989.1"/>
    </source>
</evidence>
<organism evidence="4 5">
    <name type="scientific">Gnathostoma spinigerum</name>
    <dbReference type="NCBI Taxonomy" id="75299"/>
    <lineage>
        <taxon>Eukaryota</taxon>
        <taxon>Metazoa</taxon>
        <taxon>Ecdysozoa</taxon>
        <taxon>Nematoda</taxon>
        <taxon>Chromadorea</taxon>
        <taxon>Rhabditida</taxon>
        <taxon>Spirurina</taxon>
        <taxon>Gnathostomatomorpha</taxon>
        <taxon>Gnathostomatoidea</taxon>
        <taxon>Gnathostomatidae</taxon>
        <taxon>Gnathostoma</taxon>
    </lineage>
</organism>
<dbReference type="AlphaFoldDB" id="A0ABD6EPU1"/>
<comment type="caution">
    <text evidence="1">Lacks conserved residue(s) required for the propagation of feature annotation.</text>
</comment>